<dbReference type="Proteomes" id="UP000504882">
    <property type="component" value="Unassembled WGS sequence"/>
</dbReference>
<proteinExistence type="predicted"/>
<keyword evidence="3" id="KW-1185">Reference proteome</keyword>
<dbReference type="EMBL" id="SMNA01000004">
    <property type="protein sequence ID" value="TDE94775.1"/>
    <property type="molecule type" value="Genomic_DNA"/>
</dbReference>
<accession>A0ABY2E423</accession>
<name>A0ABY2E423_9MICO</name>
<protein>
    <submittedName>
        <fullName evidence="2">Aminoglycoside phosphotransferase</fullName>
    </submittedName>
</protein>
<evidence type="ECO:0000259" key="1">
    <source>
        <dbReference type="Pfam" id="PF01636"/>
    </source>
</evidence>
<comment type="caution">
    <text evidence="2">The sequence shown here is derived from an EMBL/GenBank/DDBJ whole genome shotgun (WGS) entry which is preliminary data.</text>
</comment>
<dbReference type="Pfam" id="PF01636">
    <property type="entry name" value="APH"/>
    <property type="match status" value="1"/>
</dbReference>
<sequence length="251" mass="27201">MAEEQVLTGGNVSTVVRVGDTVRKPWTAATPHVHAFMGAVRGAGVDVPQTLGRDDRGRQVLEYVPGRPALDSDPLTLAELSRVGLLVRAIHDAGAAFRPSPDAHWDAVIPAPGDDVICHNDLTPWNLLLGERWTFIDWDGAGPSTRVWDLAYTAQSFTLSDTTQPPAEAARRLLALIDGYGADVAMRSGLATTLAPRTAAMYELLETSHRSGRQPWAAMFTSGHGDHWRAVHRYVERHEEAWTGALTGTPG</sequence>
<dbReference type="RefSeq" id="WP_133107185.1">
    <property type="nucleotide sequence ID" value="NZ_SMNA01000004.1"/>
</dbReference>
<dbReference type="InterPro" id="IPR002575">
    <property type="entry name" value="Aminoglycoside_PTrfase"/>
</dbReference>
<dbReference type="InterPro" id="IPR011009">
    <property type="entry name" value="Kinase-like_dom_sf"/>
</dbReference>
<reference evidence="2 3" key="1">
    <citation type="submission" date="2019-03" db="EMBL/GenBank/DDBJ databases">
        <title>Genomic features of bacteria from cold environments.</title>
        <authorList>
            <person name="Shen L."/>
        </authorList>
    </citation>
    <scope>NUCLEOTIDE SEQUENCE [LARGE SCALE GENOMIC DNA]</scope>
    <source>
        <strain evidence="3">T3246-1</strain>
    </source>
</reference>
<organism evidence="2 3">
    <name type="scientific">Occultella glacieicola</name>
    <dbReference type="NCBI Taxonomy" id="2518684"/>
    <lineage>
        <taxon>Bacteria</taxon>
        <taxon>Bacillati</taxon>
        <taxon>Actinomycetota</taxon>
        <taxon>Actinomycetes</taxon>
        <taxon>Micrococcales</taxon>
        <taxon>Ruaniaceae</taxon>
        <taxon>Occultella</taxon>
    </lineage>
</organism>
<evidence type="ECO:0000313" key="2">
    <source>
        <dbReference type="EMBL" id="TDE94775.1"/>
    </source>
</evidence>
<evidence type="ECO:0000313" key="3">
    <source>
        <dbReference type="Proteomes" id="UP000504882"/>
    </source>
</evidence>
<feature type="domain" description="Aminoglycoside phosphotransferase" evidence="1">
    <location>
        <begin position="103"/>
        <end position="172"/>
    </location>
</feature>
<gene>
    <name evidence="2" type="ORF">EXU48_08230</name>
</gene>
<dbReference type="Gene3D" id="3.90.1200.10">
    <property type="match status" value="1"/>
</dbReference>
<dbReference type="SUPFAM" id="SSF56112">
    <property type="entry name" value="Protein kinase-like (PK-like)"/>
    <property type="match status" value="1"/>
</dbReference>